<dbReference type="InterPro" id="IPR013825">
    <property type="entry name" value="Topo_IA_cen_sub2"/>
</dbReference>
<dbReference type="PROSITE" id="PS50880">
    <property type="entry name" value="TOPRIM"/>
    <property type="match status" value="1"/>
</dbReference>
<comment type="catalytic activity">
    <reaction evidence="1 10">
        <text>ATP-independent breakage of single-stranded DNA, followed by passage and rejoining.</text>
        <dbReference type="EC" id="5.6.2.1"/>
    </reaction>
</comment>
<feature type="active site" description="O-(5'-phospho-DNA)-tyrosine intermediate" evidence="10">
    <location>
        <position position="288"/>
    </location>
</feature>
<evidence type="ECO:0000256" key="2">
    <source>
        <dbReference type="ARBA" id="ARBA00009446"/>
    </source>
</evidence>
<dbReference type="GO" id="GO:0003677">
    <property type="term" value="F:DNA binding"/>
    <property type="evidence" value="ECO:0007669"/>
    <property type="project" value="UniProtKB-KW"/>
</dbReference>
<evidence type="ECO:0000256" key="4">
    <source>
        <dbReference type="ARBA" id="ARBA00022771"/>
    </source>
</evidence>
<evidence type="ECO:0000256" key="3">
    <source>
        <dbReference type="ARBA" id="ARBA00022723"/>
    </source>
</evidence>
<feature type="site" description="Interaction with DNA" evidence="10">
    <location>
        <position position="290"/>
    </location>
</feature>
<dbReference type="Gene3D" id="2.70.20.10">
    <property type="entry name" value="Topoisomerase I, domain 3"/>
    <property type="match status" value="1"/>
</dbReference>
<dbReference type="SMART" id="SM00437">
    <property type="entry name" value="TOP1Ac"/>
    <property type="match status" value="1"/>
</dbReference>
<dbReference type="EMBL" id="MHLP01000027">
    <property type="protein sequence ID" value="OGZ12129.1"/>
    <property type="molecule type" value="Genomic_DNA"/>
</dbReference>
<name>A0A1G2DEU1_9BACT</name>
<evidence type="ECO:0000256" key="7">
    <source>
        <dbReference type="ARBA" id="ARBA00023029"/>
    </source>
</evidence>
<evidence type="ECO:0000313" key="15">
    <source>
        <dbReference type="Proteomes" id="UP000178534"/>
    </source>
</evidence>
<feature type="site" description="Interaction with DNA" evidence="10">
    <location>
        <position position="152"/>
    </location>
</feature>
<dbReference type="GO" id="GO:0003917">
    <property type="term" value="F:DNA topoisomerase type I (single strand cut, ATP-independent) activity"/>
    <property type="evidence" value="ECO:0007669"/>
    <property type="project" value="UniProtKB-UniRule"/>
</dbReference>
<keyword evidence="8 10" id="KW-0238">DNA-binding</keyword>
<accession>A0A1G2DEU1</accession>
<feature type="region of interest" description="Disordered" evidence="11">
    <location>
        <begin position="323"/>
        <end position="348"/>
    </location>
</feature>
<evidence type="ECO:0000256" key="1">
    <source>
        <dbReference type="ARBA" id="ARBA00000213"/>
    </source>
</evidence>
<dbReference type="Gene3D" id="3.30.65.10">
    <property type="entry name" value="Bacterial Topoisomerase I, domain 1"/>
    <property type="match status" value="3"/>
</dbReference>
<dbReference type="InterPro" id="IPR000380">
    <property type="entry name" value="Topo_IA"/>
</dbReference>
<evidence type="ECO:0000256" key="8">
    <source>
        <dbReference type="ARBA" id="ARBA00023125"/>
    </source>
</evidence>
<keyword evidence="5" id="KW-0862">Zinc</keyword>
<dbReference type="InterPro" id="IPR013498">
    <property type="entry name" value="Topo_IA_Znf"/>
</dbReference>
<dbReference type="PROSITE" id="PS52039">
    <property type="entry name" value="TOPO_IA_2"/>
    <property type="match status" value="1"/>
</dbReference>
<dbReference type="EC" id="5.6.2.1" evidence="10"/>
<comment type="subunit">
    <text evidence="10">Monomer.</text>
</comment>
<evidence type="ECO:0000256" key="10">
    <source>
        <dbReference type="HAMAP-Rule" id="MF_00952"/>
    </source>
</evidence>
<keyword evidence="9 10" id="KW-0413">Isomerase</keyword>
<evidence type="ECO:0000256" key="5">
    <source>
        <dbReference type="ARBA" id="ARBA00022833"/>
    </source>
</evidence>
<evidence type="ECO:0000256" key="11">
    <source>
        <dbReference type="SAM" id="MobiDB-lite"/>
    </source>
</evidence>
<comment type="caution">
    <text evidence="14">The sequence shown here is derived from an EMBL/GenBank/DDBJ whole genome shotgun (WGS) entry which is preliminary data.</text>
</comment>
<feature type="region of interest" description="Interaction with DNA" evidence="10">
    <location>
        <begin position="167"/>
        <end position="172"/>
    </location>
</feature>
<reference evidence="14 15" key="1">
    <citation type="journal article" date="2016" name="Nat. Commun.">
        <title>Thousands of microbial genomes shed light on interconnected biogeochemical processes in an aquifer system.</title>
        <authorList>
            <person name="Anantharaman K."/>
            <person name="Brown C.T."/>
            <person name="Hug L.A."/>
            <person name="Sharon I."/>
            <person name="Castelle C.J."/>
            <person name="Probst A.J."/>
            <person name="Thomas B.C."/>
            <person name="Singh A."/>
            <person name="Wilkins M.J."/>
            <person name="Karaoz U."/>
            <person name="Brodie E.L."/>
            <person name="Williams K.H."/>
            <person name="Hubbard S.S."/>
            <person name="Banfield J.F."/>
        </authorList>
    </citation>
    <scope>NUCLEOTIDE SEQUENCE [LARGE SCALE GENOMIC DNA]</scope>
</reference>
<evidence type="ECO:0000259" key="12">
    <source>
        <dbReference type="PROSITE" id="PS50880"/>
    </source>
</evidence>
<dbReference type="AlphaFoldDB" id="A0A1G2DEU1"/>
<gene>
    <name evidence="10" type="primary">topA</name>
    <name evidence="14" type="ORF">A2942_02560</name>
</gene>
<protein>
    <recommendedName>
        <fullName evidence="10">DNA topoisomerase 1</fullName>
        <ecNumber evidence="10">5.6.2.1</ecNumber>
    </recommendedName>
    <alternativeName>
        <fullName evidence="10">DNA topoisomerase I</fullName>
    </alternativeName>
</protein>
<dbReference type="InterPro" id="IPR013824">
    <property type="entry name" value="Topo_IA_cen_sub1"/>
</dbReference>
<proteinExistence type="inferred from homology"/>
<dbReference type="HAMAP" id="MF_00952">
    <property type="entry name" value="Topoisom_1_prok"/>
    <property type="match status" value="1"/>
</dbReference>
<evidence type="ECO:0000313" key="14">
    <source>
        <dbReference type="EMBL" id="OGZ12129.1"/>
    </source>
</evidence>
<feature type="site" description="Interaction with DNA" evidence="10">
    <location>
        <position position="144"/>
    </location>
</feature>
<organism evidence="14 15">
    <name type="scientific">Candidatus Lloydbacteria bacterium RIFCSPLOWO2_01_FULL_50_20</name>
    <dbReference type="NCBI Taxonomy" id="1798665"/>
    <lineage>
        <taxon>Bacteria</taxon>
        <taxon>Candidatus Lloydiibacteriota</taxon>
    </lineage>
</organism>
<dbReference type="InterPro" id="IPR023406">
    <property type="entry name" value="Topo_IA_AS"/>
</dbReference>
<dbReference type="STRING" id="1798665.A2942_02560"/>
<dbReference type="CDD" id="cd00186">
    <property type="entry name" value="TOP1Ac"/>
    <property type="match status" value="1"/>
</dbReference>
<keyword evidence="4" id="KW-0863">Zinc-finger</keyword>
<dbReference type="PRINTS" id="PR00417">
    <property type="entry name" value="PRTPISMRASEI"/>
</dbReference>
<dbReference type="Gene3D" id="1.10.460.10">
    <property type="entry name" value="Topoisomerase I, domain 2"/>
    <property type="match status" value="1"/>
</dbReference>
<feature type="site" description="Interaction with DNA" evidence="10">
    <location>
        <position position="159"/>
    </location>
</feature>
<feature type="site" description="Interaction with DNA" evidence="10">
    <location>
        <position position="38"/>
    </location>
</feature>
<dbReference type="NCBIfam" id="TIGR01051">
    <property type="entry name" value="topA_bact"/>
    <property type="match status" value="1"/>
</dbReference>
<dbReference type="Pfam" id="PF01751">
    <property type="entry name" value="Toprim"/>
    <property type="match status" value="1"/>
</dbReference>
<dbReference type="Gene3D" id="3.40.50.140">
    <property type="match status" value="1"/>
</dbReference>
<dbReference type="PANTHER" id="PTHR42785:SF1">
    <property type="entry name" value="DNA TOPOISOMERASE"/>
    <property type="match status" value="1"/>
</dbReference>
<dbReference type="PROSITE" id="PS00396">
    <property type="entry name" value="TOPO_IA_1"/>
    <property type="match status" value="1"/>
</dbReference>
<dbReference type="PANTHER" id="PTHR42785">
    <property type="entry name" value="DNA TOPOISOMERASE, TYPE IA, CORE"/>
    <property type="match status" value="1"/>
</dbReference>
<dbReference type="InterPro" id="IPR003602">
    <property type="entry name" value="Topo_IA_DNA-bd_dom"/>
</dbReference>
<keyword evidence="6" id="KW-0460">Magnesium</keyword>
<dbReference type="Pfam" id="PF01396">
    <property type="entry name" value="Zn_ribbon_Top1"/>
    <property type="match status" value="3"/>
</dbReference>
<feature type="site" description="Interaction with DNA" evidence="10">
    <location>
        <position position="475"/>
    </location>
</feature>
<dbReference type="CDD" id="cd03363">
    <property type="entry name" value="TOPRIM_TopoIA_TopoI"/>
    <property type="match status" value="1"/>
</dbReference>
<dbReference type="InterPro" id="IPR006171">
    <property type="entry name" value="TOPRIM_dom"/>
</dbReference>
<feature type="site" description="Interaction with DNA" evidence="10">
    <location>
        <position position="143"/>
    </location>
</feature>
<dbReference type="InterPro" id="IPR005733">
    <property type="entry name" value="TopoI_bac-type"/>
</dbReference>
<dbReference type="Gene3D" id="1.10.290.10">
    <property type="entry name" value="Topoisomerase I, domain 4"/>
    <property type="match status" value="1"/>
</dbReference>
<dbReference type="InterPro" id="IPR013497">
    <property type="entry name" value="Topo_IA_cen"/>
</dbReference>
<keyword evidence="3" id="KW-0479">Metal-binding</keyword>
<evidence type="ECO:0000256" key="9">
    <source>
        <dbReference type="ARBA" id="ARBA00023235"/>
    </source>
</evidence>
<dbReference type="GO" id="GO:0006265">
    <property type="term" value="P:DNA topological change"/>
    <property type="evidence" value="ECO:0007669"/>
    <property type="project" value="UniProtKB-UniRule"/>
</dbReference>
<dbReference type="SMART" id="SM00493">
    <property type="entry name" value="TOPRIM"/>
    <property type="match status" value="1"/>
</dbReference>
<evidence type="ECO:0000256" key="6">
    <source>
        <dbReference type="ARBA" id="ARBA00022842"/>
    </source>
</evidence>
<dbReference type="SUPFAM" id="SSF57783">
    <property type="entry name" value="Zinc beta-ribbon"/>
    <property type="match status" value="3"/>
</dbReference>
<dbReference type="Proteomes" id="UP000178534">
    <property type="component" value="Unassembled WGS sequence"/>
</dbReference>
<dbReference type="Pfam" id="PF01131">
    <property type="entry name" value="Topoisom_bac"/>
    <property type="match status" value="1"/>
</dbReference>
<dbReference type="GO" id="GO:0005694">
    <property type="term" value="C:chromosome"/>
    <property type="evidence" value="ECO:0007669"/>
    <property type="project" value="InterPro"/>
</dbReference>
<dbReference type="InterPro" id="IPR013826">
    <property type="entry name" value="Topo_IA_cen_sub3"/>
</dbReference>
<feature type="domain" description="Toprim" evidence="12">
    <location>
        <begin position="8"/>
        <end position="118"/>
    </location>
</feature>
<comment type="similarity">
    <text evidence="2 10">Belongs to the type IA topoisomerase family.</text>
</comment>
<sequence>MSTSAKGKKLVIVESPAKAKTIEKYLGKEYIVRASVGHIRDLPKSNKKAIDIEGGFVPHYEITPGKDKVVHELSDLAKKADEILLATDPDREGEAIAWHIAELLGLKKAKRIVFHEITESAIKEAVGNPRLIDQHLREAQEARRVLDRLVGYDLSGIIWKKVRYGLSAGRVQSPALRIIIEREREIRAFIPETFWRLKAKVESQSNEAFEIVCAEEPRDKELVDRILTDGEKYPWHVVDVKETEVARVPRAPFTTSTLQQTASTRLGLSPSRTMQIAQKLYEAGFITYMRTDSTNLAAQAQAEILAVVAKNYGKEFAQARTYKTKSKNAQEAHEAIRPTSPGKMRAGHTPEQERLYVLIWQRTIASQMADAKMLRTKITANIEGASSPIPDFNANGSRVLSRGWLSADPDAQGEEVTLPKVTPGEILKLLELNSEEKQTEPPPRYTEAGLVKELEKRDIGRPSTYASILKTLQDRGYVIKEGKALFPTDTGDVVSSFLEEHFTTYISDTFTAEMEQELDDIAEGKREYAKTLKAFYDPFSKEVKKREKIEKVTNLGEAHPDMKCPKCGGAMVIKLSKNGKFLSCARFPDCDGARTFDGAELADPRPTGEKCPDCKTGELVEREGRFGKFIACGNYPKCKYIKNDPETAKLNSTGVKCNLCTGSTPSISSGQAGSPQGDGEMVTRRGRFGFFYSCSNYPNCKNITKAKPTGNTCSLCSSLMMEGTKTIPERCSNRTCPMHNPHKIEPQK</sequence>
<comment type="function">
    <text evidence="10">Releases the supercoiling and torsional tension of DNA, which is introduced during the DNA replication and transcription, by transiently cleaving and rejoining one strand of the DNA duplex. Introduces a single-strand break via transesterification at a target site in duplex DNA. The scissile phosphodiester is attacked by the catalytic tyrosine of the enzyme, resulting in the formation of a DNA-(5'-phosphotyrosyl)-enzyme intermediate and the expulsion of a 3'-OH DNA strand. The free DNA strand then undergoes passage around the unbroken strand, thus removing DNA supercoils. Finally, in the religation step, the DNA 3'-OH attacks the covalent intermediate to expel the active-site tyrosine and restore the DNA phosphodiester backbone.</text>
</comment>
<feature type="domain" description="Topo IA-type catalytic" evidence="13">
    <location>
        <begin position="133"/>
        <end position="544"/>
    </location>
</feature>
<keyword evidence="7 10" id="KW-0799">Topoisomerase</keyword>
<dbReference type="InterPro" id="IPR028612">
    <property type="entry name" value="Topoisom_1_IA"/>
</dbReference>
<feature type="site" description="Interaction with DNA" evidence="10">
    <location>
        <position position="147"/>
    </location>
</feature>
<dbReference type="InterPro" id="IPR023405">
    <property type="entry name" value="Topo_IA_core_domain"/>
</dbReference>
<dbReference type="SUPFAM" id="SSF56712">
    <property type="entry name" value="Prokaryotic type I DNA topoisomerase"/>
    <property type="match status" value="1"/>
</dbReference>
<dbReference type="GO" id="GO:0008270">
    <property type="term" value="F:zinc ion binding"/>
    <property type="evidence" value="ECO:0007669"/>
    <property type="project" value="UniProtKB-KW"/>
</dbReference>
<dbReference type="InterPro" id="IPR034149">
    <property type="entry name" value="TOPRIM_TopoI"/>
</dbReference>
<evidence type="ECO:0000259" key="13">
    <source>
        <dbReference type="PROSITE" id="PS52039"/>
    </source>
</evidence>
<dbReference type="SMART" id="SM00436">
    <property type="entry name" value="TOP1Bc"/>
    <property type="match status" value="1"/>
</dbReference>
<dbReference type="InterPro" id="IPR003601">
    <property type="entry name" value="Topo_IA_2"/>
</dbReference>